<protein>
    <submittedName>
        <fullName evidence="1">Uncharacterized protein</fullName>
    </submittedName>
</protein>
<reference evidence="1" key="1">
    <citation type="journal article" date="2014" name="Front. Microbiol.">
        <title>High frequency of phylogenetically diverse reductive dehalogenase-homologous genes in deep subseafloor sedimentary metagenomes.</title>
        <authorList>
            <person name="Kawai M."/>
            <person name="Futagami T."/>
            <person name="Toyoda A."/>
            <person name="Takaki Y."/>
            <person name="Nishi S."/>
            <person name="Hori S."/>
            <person name="Arai W."/>
            <person name="Tsubouchi T."/>
            <person name="Morono Y."/>
            <person name="Uchiyama I."/>
            <person name="Ito T."/>
            <person name="Fujiyama A."/>
            <person name="Inagaki F."/>
            <person name="Takami H."/>
        </authorList>
    </citation>
    <scope>NUCLEOTIDE SEQUENCE</scope>
    <source>
        <strain evidence="1">Expedition CK06-06</strain>
    </source>
</reference>
<dbReference type="AlphaFoldDB" id="X0VD15"/>
<name>X0VD15_9ZZZZ</name>
<gene>
    <name evidence="1" type="ORF">S01H1_37017</name>
</gene>
<dbReference type="EMBL" id="BARS01023230">
    <property type="protein sequence ID" value="GAG09152.1"/>
    <property type="molecule type" value="Genomic_DNA"/>
</dbReference>
<sequence>MHHTATTAVIAKHVIMQRVRNWWTPERVAYYLERYQGLRAHLADMGGSGFDCPDPERPFTVRQGAALRYEQAFVAVVGILADLDRAIESLPNQPGVRWRKMAHLYWRSGATQEKLGNIFHASQSVISRDLAAIVEVL</sequence>
<feature type="non-terminal residue" evidence="1">
    <location>
        <position position="137"/>
    </location>
</feature>
<organism evidence="1">
    <name type="scientific">marine sediment metagenome</name>
    <dbReference type="NCBI Taxonomy" id="412755"/>
    <lineage>
        <taxon>unclassified sequences</taxon>
        <taxon>metagenomes</taxon>
        <taxon>ecological metagenomes</taxon>
    </lineage>
</organism>
<evidence type="ECO:0000313" key="1">
    <source>
        <dbReference type="EMBL" id="GAG09152.1"/>
    </source>
</evidence>
<proteinExistence type="predicted"/>
<accession>X0VD15</accession>
<comment type="caution">
    <text evidence="1">The sequence shown here is derived from an EMBL/GenBank/DDBJ whole genome shotgun (WGS) entry which is preliminary data.</text>
</comment>